<feature type="compositionally biased region" description="Basic and acidic residues" evidence="1">
    <location>
        <begin position="50"/>
        <end position="88"/>
    </location>
</feature>
<gene>
    <name evidence="3" type="ordered locus">Shew_1855</name>
</gene>
<reference evidence="3 4" key="1">
    <citation type="submission" date="2007-03" db="EMBL/GenBank/DDBJ databases">
        <title>Complete sequence of Shewanella loihica PV-4.</title>
        <authorList>
            <consortium name="US DOE Joint Genome Institute"/>
            <person name="Copeland A."/>
            <person name="Lucas S."/>
            <person name="Lapidus A."/>
            <person name="Barry K."/>
            <person name="Detter J.C."/>
            <person name="Glavina del Rio T."/>
            <person name="Hammon N."/>
            <person name="Israni S."/>
            <person name="Dalin E."/>
            <person name="Tice H."/>
            <person name="Pitluck S."/>
            <person name="Chain P."/>
            <person name="Malfatti S."/>
            <person name="Shin M."/>
            <person name="Vergez L."/>
            <person name="Schmutz J."/>
            <person name="Larimer F."/>
            <person name="Land M."/>
            <person name="Hauser L."/>
            <person name="Kyrpides N."/>
            <person name="Mikhailova N."/>
            <person name="Romine M.F."/>
            <person name="Serres G."/>
            <person name="Fredrickson J."/>
            <person name="Tiedje J."/>
            <person name="Richardson P."/>
        </authorList>
    </citation>
    <scope>NUCLEOTIDE SEQUENCE [LARGE SCALE GENOMIC DNA]</scope>
    <source>
        <strain evidence="4">ATCC BAA-1088 / PV-4</strain>
    </source>
</reference>
<evidence type="ECO:0008006" key="5">
    <source>
        <dbReference type="Google" id="ProtNLM"/>
    </source>
</evidence>
<dbReference type="AlphaFoldDB" id="A3QE23"/>
<dbReference type="Pfam" id="PF11446">
    <property type="entry name" value="DUF2897"/>
    <property type="match status" value="1"/>
</dbReference>
<evidence type="ECO:0000313" key="4">
    <source>
        <dbReference type="Proteomes" id="UP000001558"/>
    </source>
</evidence>
<proteinExistence type="predicted"/>
<dbReference type="InterPro" id="IPR021550">
    <property type="entry name" value="DUF2897"/>
</dbReference>
<dbReference type="Proteomes" id="UP000001558">
    <property type="component" value="Chromosome"/>
</dbReference>
<accession>A3QE23</accession>
<dbReference type="OrthoDB" id="6272867at2"/>
<dbReference type="eggNOG" id="ENOG5030QV5">
    <property type="taxonomic scope" value="Bacteria"/>
</dbReference>
<dbReference type="HOGENOM" id="CLU_180832_1_0_6"/>
<organism evidence="3 4">
    <name type="scientific">Shewanella loihica (strain ATCC BAA-1088 / PV-4)</name>
    <dbReference type="NCBI Taxonomy" id="323850"/>
    <lineage>
        <taxon>Bacteria</taxon>
        <taxon>Pseudomonadati</taxon>
        <taxon>Pseudomonadota</taxon>
        <taxon>Gammaproteobacteria</taxon>
        <taxon>Alteromonadales</taxon>
        <taxon>Shewanellaceae</taxon>
        <taxon>Shewanella</taxon>
    </lineage>
</organism>
<feature type="transmembrane region" description="Helical" evidence="2">
    <location>
        <begin position="6"/>
        <end position="24"/>
    </location>
</feature>
<keyword evidence="2" id="KW-0812">Transmembrane</keyword>
<evidence type="ECO:0000256" key="1">
    <source>
        <dbReference type="SAM" id="MobiDB-lite"/>
    </source>
</evidence>
<protein>
    <recommendedName>
        <fullName evidence="5">DUF2897 family protein</fullName>
    </recommendedName>
</protein>
<dbReference type="KEGG" id="slo:Shew_1855"/>
<name>A3QE23_SHELP</name>
<dbReference type="RefSeq" id="WP_011865653.1">
    <property type="nucleotide sequence ID" value="NC_009092.1"/>
</dbReference>
<sequence length="88" mass="9545">MSSLEVWLIIILVLGVIASNLAVLKYSNKFKMTQFGKPHHKPEVKNQGANDKHGKDSLNKADSDKASPDKAIADKASADKTSADENSH</sequence>
<keyword evidence="2" id="KW-0472">Membrane</keyword>
<dbReference type="STRING" id="323850.Shew_1855"/>
<dbReference type="EMBL" id="CP000606">
    <property type="protein sequence ID" value="ABO23721.1"/>
    <property type="molecule type" value="Genomic_DNA"/>
</dbReference>
<evidence type="ECO:0000313" key="3">
    <source>
        <dbReference type="EMBL" id="ABO23721.1"/>
    </source>
</evidence>
<keyword evidence="4" id="KW-1185">Reference proteome</keyword>
<keyword evidence="2" id="KW-1133">Transmembrane helix</keyword>
<feature type="region of interest" description="Disordered" evidence="1">
    <location>
        <begin position="35"/>
        <end position="88"/>
    </location>
</feature>
<evidence type="ECO:0000256" key="2">
    <source>
        <dbReference type="SAM" id="Phobius"/>
    </source>
</evidence>